<proteinExistence type="predicted"/>
<feature type="region of interest" description="Disordered" evidence="1">
    <location>
        <begin position="1"/>
        <end position="31"/>
    </location>
</feature>
<evidence type="ECO:0000313" key="3">
    <source>
        <dbReference type="Proteomes" id="UP001295423"/>
    </source>
</evidence>
<feature type="region of interest" description="Disordered" evidence="1">
    <location>
        <begin position="2250"/>
        <end position="2286"/>
    </location>
</feature>
<reference evidence="2" key="1">
    <citation type="submission" date="2023-08" db="EMBL/GenBank/DDBJ databases">
        <authorList>
            <person name="Audoor S."/>
            <person name="Bilcke G."/>
        </authorList>
    </citation>
    <scope>NUCLEOTIDE SEQUENCE</scope>
</reference>
<feature type="region of interest" description="Disordered" evidence="1">
    <location>
        <begin position="411"/>
        <end position="488"/>
    </location>
</feature>
<dbReference type="EMBL" id="CAKOGP040002313">
    <property type="protein sequence ID" value="CAJ1966696.1"/>
    <property type="molecule type" value="Genomic_DNA"/>
</dbReference>
<sequence>MSWAAANAPKRRVQGDESSTRRSGKQGSTETVEAALARLSKGYTTAMECIGSVHKTNRLMLKEKDKGHGGALEVLMRVSRAARTTLEKALLTDLLVEEHTPCLHQEFVDMKHALVASTDGVRRPLPPALSSEAHKSTVRELAYLALVNYSDLLLSCGHTSAPPLKRTVLDNGVVRKVGSLGNESCWEDEESIETTQRLALAALCDASKLDGTDPILWLKLACAARQLQTTIAERNSSLVLASKYRRMQKYALESGTTALPSHMPPNRAIARARKELEEEEQQQMEQDYDAPLLLTEDEEPTQITLELPRYSWSIFGRMLVRVCREGTDYQANPHGPVVLKASPAFGSPALVVKLNPMFVLPPRLLRRICAFLDTRSTVRFEMTCRGISFSMMDAMASSFEDDDNRRKMSTIFRHDETEEKSTDGIENEIGSAAKGDGTNDVPMELSSDDKQEESKEKESSSSSKDKTQSSRTSKRLRSQQITSGKIAERQSNRKSFEYCFLAATMSCTKAEFKQQVQEAKKHEARSNGHGGWSNPALNSRGSQLDTNVLLEAKERTSAASLGAFVEQYGTQSCNPIDLLRKYLGHVAMNVHDVFVTDPRGPLELTSSVLTAFDLYINRTGSKQRLALLFFEPVERTGSFKASLELFALDLLYCELVLKRCERYAPTPVNFDEDCSIVARMVLPLLEAFDALEQSMERTQHLEENLLQTFFMLGIRSKWLGAGFYFWRRRISQVVFESREAEDEAVYYIDEANKAFESPTVKFAAVATPHLVSPGRTEAHWKEVKPNLLGKLRDDIQASSVVSHAKQRFQELVGSLHKANEQADATITETSASTLTSIGEDLFERYRESHGKSGAKHMELVEDFLLVHGEDLYTLINPAEHDDDDDPVADPIPVQTVSVGNLIQMSNPSILSILTTCFNVDNEHREHSIRLLAHVALTAKDLFDESLARSVQSQGGDNMDDSHSDDDSMMSDDDSRNMGTKTRNTDELRARQCGLFVIFLIRKIKTIFLTVMDNEERKECCMSSDCTSLLVCMFALLRDWTCGGGKRWLLPDDTSDQRLFLVIVQFMEALRCSAPADRCKELERFFFVGIARTMVAQSNSLLSRVNTQGSRTGRATRQKLCIKQAELLGLVLNELGHLLSGKLVTIEDLQIRPNEIISGGAESVEKDSLKRETILFCDAVLRLWRYGSLALSSDEQGEKSTSVCSSFDRPIVRSIQTPLIVAITGLCGSAIRTATEAHSDESGVDQLCLTDFYDSDASANEWLLDCEGPEASEIRQRMRLLLRVICHTVYCINIVMTVAGDKRAVSNMSLIESRHEYGPLLPLVATRVLNFFADSLLVYFGSGNDPASRSESLWAKEYPYTTRSTGEVLDVLLRRSYRWLFGFTLVGEKENTSSTTDNLARNLQPESTSAAARLYRCIVRTYPSGRRSPPKSALEVVSSALPPIEETEKSRSLKEFVFQSNGAETGTKSVLRLMEKAESWNRPFKKIKDLLDQEQEVSEITSVAAGASSTADEAYRVRRGISSELASGQVPANLADTGQKGKSDSSSEDERLLCLKHEEEASKKFLAIIDDICLGNANDTTSWYRAAQCVALKAELIADRLGLSKGYARSNDFSAPSQPRRLKKRLTLDVLEAEQKREDLKISQNWVTVLGQDLSVYVRHSWSSFSSLQACSDEIKKSLGDRGNLDKSQKTLEMVALKNLEKMNASQKFLEWQEAWGGIFVFALKKLALRLLCTALFMVESKEKVESDDKILNSEICEAIGVALYSQMMASQNYGYPMHTMSEDRKRSIAMVAKVAFERAANGIKEDESQETWDLTFMVGKCHEKIASTFKRETFTESTRLYEKHMSLAMSSYASALEQAKAIDEDGGHVISQQGGSSHGSTEVLYRIHASRLKCLISLASYDDDCMENAEVEALRLTEAHWYKVQDEAETTNAPLGKRDRIWNVVADVVAGLAQCRMDDHFFHRSVYRHAQALMWAPVLLDPASREGSLGMVQATKSHIVRGLNNSTHAAYSAEVVIRTLFDRKRAQLCAVWLTSDASNSPFQVLNSSNRKYDSLRGKYIGAYIEALRLCNRWSELEQFTKLLCHSKRDAANYFQASALEGGNPPSKSHANDCILYKKDSALMSKGFGISAKRQANSVFAELIMKKISDTDIEKGMEVESNLKQAYACFLRLHCSDDDIKRTSAIKYGVSSIKEVEALCQAFLETEHAKTVKTDSNDWSGGAQKKSVFDEALSKCRALFPTLSGNFLFKQSSKSKDKDSTSGGKKRKRPSESAESGDPTTKQFEISVPQELAAGDQFVTTISFGENVTKKVKLTVPKGNPKTLRFSLKIDD</sequence>
<organism evidence="2 3">
    <name type="scientific">Cylindrotheca closterium</name>
    <dbReference type="NCBI Taxonomy" id="2856"/>
    <lineage>
        <taxon>Eukaryota</taxon>
        <taxon>Sar</taxon>
        <taxon>Stramenopiles</taxon>
        <taxon>Ochrophyta</taxon>
        <taxon>Bacillariophyta</taxon>
        <taxon>Bacillariophyceae</taxon>
        <taxon>Bacillariophycidae</taxon>
        <taxon>Bacillariales</taxon>
        <taxon>Bacillariaceae</taxon>
        <taxon>Cylindrotheca</taxon>
    </lineage>
</organism>
<feature type="compositionally biased region" description="Basic and acidic residues" evidence="1">
    <location>
        <begin position="412"/>
        <end position="423"/>
    </location>
</feature>
<evidence type="ECO:0008006" key="4">
    <source>
        <dbReference type="Google" id="ProtNLM"/>
    </source>
</evidence>
<gene>
    <name evidence="2" type="ORF">CYCCA115_LOCUS22279</name>
</gene>
<name>A0AAD2GA71_9STRA</name>
<comment type="caution">
    <text evidence="2">The sequence shown here is derived from an EMBL/GenBank/DDBJ whole genome shotgun (WGS) entry which is preliminary data.</text>
</comment>
<feature type="compositionally biased region" description="Basic and acidic residues" evidence="1">
    <location>
        <begin position="1538"/>
        <end position="1547"/>
    </location>
</feature>
<keyword evidence="3" id="KW-1185">Reference proteome</keyword>
<feature type="region of interest" description="Disordered" evidence="1">
    <location>
        <begin position="1527"/>
        <end position="1547"/>
    </location>
</feature>
<dbReference type="Proteomes" id="UP001295423">
    <property type="component" value="Unassembled WGS sequence"/>
</dbReference>
<accession>A0AAD2GA71</accession>
<protein>
    <recommendedName>
        <fullName evidence="4">Separase</fullName>
    </recommendedName>
</protein>
<feature type="compositionally biased region" description="Basic and acidic residues" evidence="1">
    <location>
        <begin position="447"/>
        <end position="468"/>
    </location>
</feature>
<feature type="region of interest" description="Disordered" evidence="1">
    <location>
        <begin position="950"/>
        <end position="982"/>
    </location>
</feature>
<evidence type="ECO:0000256" key="1">
    <source>
        <dbReference type="SAM" id="MobiDB-lite"/>
    </source>
</evidence>
<evidence type="ECO:0000313" key="2">
    <source>
        <dbReference type="EMBL" id="CAJ1966696.1"/>
    </source>
</evidence>